<protein>
    <recommendedName>
        <fullName evidence="1">Sodium/glutamate symporter</fullName>
    </recommendedName>
</protein>
<keyword evidence="1" id="KW-0813">Transport</keyword>
<evidence type="ECO:0000313" key="2">
    <source>
        <dbReference type="EMBL" id="KXA24555.1"/>
    </source>
</evidence>
<name>A0A133P7Q5_FUSNU</name>
<feature type="transmembrane region" description="Helical" evidence="1">
    <location>
        <begin position="229"/>
        <end position="249"/>
    </location>
</feature>
<proteinExistence type="inferred from homology"/>
<keyword evidence="1" id="KW-0769">Symport</keyword>
<dbReference type="GO" id="GO:0015813">
    <property type="term" value="P:L-glutamate transmembrane transport"/>
    <property type="evidence" value="ECO:0007669"/>
    <property type="project" value="InterPro"/>
</dbReference>
<keyword evidence="1" id="KW-0739">Sodium transport</keyword>
<dbReference type="GO" id="GO:0005886">
    <property type="term" value="C:plasma membrane"/>
    <property type="evidence" value="ECO:0007669"/>
    <property type="project" value="UniProtKB-SubCell"/>
</dbReference>
<feature type="transmembrane region" description="Helical" evidence="1">
    <location>
        <begin position="388"/>
        <end position="409"/>
    </location>
</feature>
<feature type="transmembrane region" description="Helical" evidence="1">
    <location>
        <begin position="82"/>
        <end position="100"/>
    </location>
</feature>
<sequence>MEKYGRNMEKLKVLKFDMFTTLMLAVLAIYFGDFLRKIFPILKKYCLPASVVGGTVFAVISLLLFKMGIVQLDFDYKAINQLFYCIFFAASGAAASMALLKKGGKLVLIFAILAAVLATFQNGIALVIGKFMNIDPLISMMTGSIPMTGGHGNAASFAPIAVEAGAPAAMEVAIAAATFGLISGCMLGGPFGNFLVKRFKLEDSKLNEQVMDEIDIEGTGSILVDKPNLIQAVFLMCIAIGIGKLIELGLKSIQESTGWKVALPIHVCCMFAGIVIRLIYDRKEGNHDVLYESIDIVGEFSLALFVSMSIITMKLWQLSGLGLALVVLLIAQLVLIVVFCYFLTFRLLGKNYDAAVMAVGHMGFGLGAVPVSMTTMQAVCKKYRYSKLAFFVVPVIGGFISNLTNAVIITKFLEFAKSLHAVWIG</sequence>
<dbReference type="Pfam" id="PF03616">
    <property type="entry name" value="Glt_symporter"/>
    <property type="match status" value="1"/>
</dbReference>
<dbReference type="PANTHER" id="PTHR36178:SF1">
    <property type="entry name" value="SODIUM_GLUTAMATE SYMPORTER"/>
    <property type="match status" value="1"/>
</dbReference>
<dbReference type="PATRIC" id="fig|851.8.peg.477"/>
<keyword evidence="1" id="KW-0029">Amino-acid transport</keyword>
<accession>A0A133P7Q5</accession>
<gene>
    <name evidence="2" type="ORF">HMPREF3221_00474</name>
</gene>
<keyword evidence="1" id="KW-0406">Ion transport</keyword>
<dbReference type="AlphaFoldDB" id="A0A133P7Q5"/>
<keyword evidence="1" id="KW-0812">Transmembrane</keyword>
<feature type="transmembrane region" description="Helical" evidence="1">
    <location>
        <begin position="12"/>
        <end position="31"/>
    </location>
</feature>
<comment type="similarity">
    <text evidence="1">Belongs to the glutamate:Na(+) symporter (ESS) (TC 2.A.27) family.</text>
</comment>
<dbReference type="GO" id="GO:0015501">
    <property type="term" value="F:glutamate:sodium symporter activity"/>
    <property type="evidence" value="ECO:0007669"/>
    <property type="project" value="UniProtKB-UniRule"/>
</dbReference>
<reference evidence="3" key="1">
    <citation type="submission" date="2016-01" db="EMBL/GenBank/DDBJ databases">
        <authorList>
            <person name="Mitreva M."/>
            <person name="Pepin K.H."/>
            <person name="Mihindukulasuriya K.A."/>
            <person name="Fulton R."/>
            <person name="Fronick C."/>
            <person name="O'Laughlin M."/>
            <person name="Miner T."/>
            <person name="Herter B."/>
            <person name="Rosa B.A."/>
            <person name="Cordes M."/>
            <person name="Tomlinson C."/>
            <person name="Wollam A."/>
            <person name="Palsikar V.B."/>
            <person name="Mardis E.R."/>
            <person name="Wilson R.K."/>
        </authorList>
    </citation>
    <scope>NUCLEOTIDE SEQUENCE [LARGE SCALE GENOMIC DNA]</scope>
    <source>
        <strain evidence="3">MJR7757B</strain>
    </source>
</reference>
<feature type="transmembrane region" description="Helical" evidence="1">
    <location>
        <begin position="300"/>
        <end position="316"/>
    </location>
</feature>
<keyword evidence="1" id="KW-1133">Transmembrane helix</keyword>
<feature type="transmembrane region" description="Helical" evidence="1">
    <location>
        <begin position="354"/>
        <end position="376"/>
    </location>
</feature>
<feature type="transmembrane region" description="Helical" evidence="1">
    <location>
        <begin position="261"/>
        <end position="280"/>
    </location>
</feature>
<dbReference type="InterPro" id="IPR004445">
    <property type="entry name" value="GltS"/>
</dbReference>
<feature type="transmembrane region" description="Helical" evidence="1">
    <location>
        <begin position="323"/>
        <end position="348"/>
    </location>
</feature>
<dbReference type="Proteomes" id="UP000070401">
    <property type="component" value="Unassembled WGS sequence"/>
</dbReference>
<comment type="function">
    <text evidence="1">Catalyzes the sodium-dependent transport of glutamate.</text>
</comment>
<keyword evidence="1" id="KW-0472">Membrane</keyword>
<feature type="transmembrane region" description="Helical" evidence="1">
    <location>
        <begin position="106"/>
        <end position="128"/>
    </location>
</feature>
<keyword evidence="3" id="KW-1185">Reference proteome</keyword>
<dbReference type="HAMAP" id="MF_02062">
    <property type="entry name" value="GltS"/>
    <property type="match status" value="1"/>
</dbReference>
<feature type="transmembrane region" description="Helical" evidence="1">
    <location>
        <begin position="172"/>
        <end position="196"/>
    </location>
</feature>
<dbReference type="PANTHER" id="PTHR36178">
    <property type="entry name" value="SLR0625 PROTEIN"/>
    <property type="match status" value="1"/>
</dbReference>
<keyword evidence="1" id="KW-0915">Sodium</keyword>
<organism evidence="2 3">
    <name type="scientific">Fusobacterium nucleatum</name>
    <dbReference type="NCBI Taxonomy" id="851"/>
    <lineage>
        <taxon>Bacteria</taxon>
        <taxon>Fusobacteriati</taxon>
        <taxon>Fusobacteriota</taxon>
        <taxon>Fusobacteriia</taxon>
        <taxon>Fusobacteriales</taxon>
        <taxon>Fusobacteriaceae</taxon>
        <taxon>Fusobacterium</taxon>
    </lineage>
</organism>
<evidence type="ECO:0000256" key="1">
    <source>
        <dbReference type="HAMAP-Rule" id="MF_02062"/>
    </source>
</evidence>
<keyword evidence="1" id="KW-1003">Cell membrane</keyword>
<dbReference type="EMBL" id="LRPY01000045">
    <property type="protein sequence ID" value="KXA24555.1"/>
    <property type="molecule type" value="Genomic_DNA"/>
</dbReference>
<feature type="transmembrane region" description="Helical" evidence="1">
    <location>
        <begin position="51"/>
        <end position="70"/>
    </location>
</feature>
<evidence type="ECO:0000313" key="3">
    <source>
        <dbReference type="Proteomes" id="UP000070401"/>
    </source>
</evidence>
<comment type="subcellular location">
    <subcellularLocation>
        <location evidence="1">Cell membrane</location>
        <topology evidence="1">Multi-pass membrane protein</topology>
    </subcellularLocation>
</comment>
<comment type="caution">
    <text evidence="2">The sequence shown here is derived from an EMBL/GenBank/DDBJ whole genome shotgun (WGS) entry which is preliminary data.</text>
</comment>